<gene>
    <name evidence="2" type="ORF">WL1483_3377</name>
</gene>
<dbReference type="KEGG" id="asr:WL1483_3377"/>
<protein>
    <submittedName>
        <fullName evidence="2">Uncharacterized protein</fullName>
    </submittedName>
</protein>
<reference evidence="2 3" key="2">
    <citation type="journal article" date="2016" name="Genome Announc.">
        <title>Complete Genome Sequence of the Highly Virulent Aeromonas schubertii Strain WL1483, Isolated from Diseased Snakehead Fish (Channa argus) in China.</title>
        <authorList>
            <person name="Liu L."/>
            <person name="Li N."/>
            <person name="Zhang D."/>
            <person name="Fu X."/>
            <person name="Shi C."/>
            <person name="Lin Q."/>
            <person name="Hao G."/>
        </authorList>
    </citation>
    <scope>NUCLEOTIDE SEQUENCE [LARGE SCALE GENOMIC DNA]</scope>
    <source>
        <strain evidence="2 3">WL1483</strain>
    </source>
</reference>
<dbReference type="AlphaFoldDB" id="A0A0S2SMD6"/>
<organism evidence="2 3">
    <name type="scientific">Aeromonas schubertii</name>
    <dbReference type="NCBI Taxonomy" id="652"/>
    <lineage>
        <taxon>Bacteria</taxon>
        <taxon>Pseudomonadati</taxon>
        <taxon>Pseudomonadota</taxon>
        <taxon>Gammaproteobacteria</taxon>
        <taxon>Aeromonadales</taxon>
        <taxon>Aeromonadaceae</taxon>
        <taxon>Aeromonas</taxon>
    </lineage>
</organism>
<proteinExistence type="predicted"/>
<reference evidence="3" key="1">
    <citation type="submission" date="2015-10" db="EMBL/GenBank/DDBJ databases">
        <title>Complete Genome Sequence of Aeromonas schubertii strain WL1483.</title>
        <authorList>
            <person name="Liu L."/>
        </authorList>
    </citation>
    <scope>NUCLEOTIDE SEQUENCE [LARGE SCALE GENOMIC DNA]</scope>
    <source>
        <strain evidence="3">WL1483</strain>
    </source>
</reference>
<evidence type="ECO:0000313" key="2">
    <source>
        <dbReference type="EMBL" id="ALP42796.1"/>
    </source>
</evidence>
<name>A0A0S2SMD6_9GAMM</name>
<dbReference type="Proteomes" id="UP000058114">
    <property type="component" value="Chromosome"/>
</dbReference>
<sequence length="42" mass="4517">MGKALRVARPVGTMTPNKPGAMVPPGKMMLTRGIYHLSTSMM</sequence>
<feature type="region of interest" description="Disordered" evidence="1">
    <location>
        <begin position="1"/>
        <end position="25"/>
    </location>
</feature>
<dbReference type="EMBL" id="CP013067">
    <property type="protein sequence ID" value="ALP42796.1"/>
    <property type="molecule type" value="Genomic_DNA"/>
</dbReference>
<evidence type="ECO:0000256" key="1">
    <source>
        <dbReference type="SAM" id="MobiDB-lite"/>
    </source>
</evidence>
<accession>A0A0S2SMD6</accession>
<evidence type="ECO:0000313" key="3">
    <source>
        <dbReference type="Proteomes" id="UP000058114"/>
    </source>
</evidence>